<organism evidence="2 3">
    <name type="scientific">Lupinus luteus</name>
    <name type="common">European yellow lupine</name>
    <dbReference type="NCBI Taxonomy" id="3873"/>
    <lineage>
        <taxon>Eukaryota</taxon>
        <taxon>Viridiplantae</taxon>
        <taxon>Streptophyta</taxon>
        <taxon>Embryophyta</taxon>
        <taxon>Tracheophyta</taxon>
        <taxon>Spermatophyta</taxon>
        <taxon>Magnoliopsida</taxon>
        <taxon>eudicotyledons</taxon>
        <taxon>Gunneridae</taxon>
        <taxon>Pentapetalae</taxon>
        <taxon>rosids</taxon>
        <taxon>fabids</taxon>
        <taxon>Fabales</taxon>
        <taxon>Fabaceae</taxon>
        <taxon>Papilionoideae</taxon>
        <taxon>50 kb inversion clade</taxon>
        <taxon>genistoids sensu lato</taxon>
        <taxon>core genistoids</taxon>
        <taxon>Genisteae</taxon>
        <taxon>Lupinus</taxon>
    </lineage>
</organism>
<feature type="compositionally biased region" description="Basic and acidic residues" evidence="1">
    <location>
        <begin position="86"/>
        <end position="99"/>
    </location>
</feature>
<feature type="region of interest" description="Disordered" evidence="1">
    <location>
        <begin position="536"/>
        <end position="556"/>
    </location>
</feature>
<feature type="region of interest" description="Disordered" evidence="1">
    <location>
        <begin position="571"/>
        <end position="598"/>
    </location>
</feature>
<feature type="compositionally biased region" description="Basic and acidic residues" evidence="1">
    <location>
        <begin position="47"/>
        <end position="59"/>
    </location>
</feature>
<dbReference type="Proteomes" id="UP001497480">
    <property type="component" value="Unassembled WGS sequence"/>
</dbReference>
<evidence type="ECO:0000313" key="3">
    <source>
        <dbReference type="Proteomes" id="UP001497480"/>
    </source>
</evidence>
<evidence type="ECO:0000313" key="2">
    <source>
        <dbReference type="EMBL" id="CAL0322561.1"/>
    </source>
</evidence>
<dbReference type="PANTHER" id="PTHR33671:SF2">
    <property type="entry name" value="N-METHYLTRANSFERASE, PUTATIVE (DUF688)-RELATED"/>
    <property type="match status" value="1"/>
</dbReference>
<proteinExistence type="predicted"/>
<reference evidence="2 3" key="1">
    <citation type="submission" date="2024-03" db="EMBL/GenBank/DDBJ databases">
        <authorList>
            <person name="Martinez-Hernandez J."/>
        </authorList>
    </citation>
    <scope>NUCLEOTIDE SEQUENCE [LARGE SCALE GENOMIC DNA]</scope>
</reference>
<feature type="compositionally biased region" description="Polar residues" evidence="1">
    <location>
        <begin position="580"/>
        <end position="593"/>
    </location>
</feature>
<protein>
    <submittedName>
        <fullName evidence="2">Uncharacterized protein</fullName>
    </submittedName>
</protein>
<dbReference type="EMBL" id="CAXHTB010000016">
    <property type="protein sequence ID" value="CAL0322561.1"/>
    <property type="molecule type" value="Genomic_DNA"/>
</dbReference>
<sequence length="712" mass="79575">MKLHLLLYTPEEEKTNHMIVKDIMEEKQLNFNQPILSVRRFSSKVASETDYKRKSDNSKAKSQHLPAYNSELKSGPVRNPGTVPFEWEKVPGRRKDESKSQTQASEQHLIAPNLPPGRVSKLRQQGTVINVTSVTEMRTGSSVSNSQSVVYSKEKIHGKSNSDSSDGSEVYLDAFDTLSRSESFFMSCNSLSGLDDQEVIHPSRTFSNNRQTRNFMIDRFLPAAKAMASEIPQYASRRKPVVGQDQHKQMKKVSIAEKSDPLNQHKPKTLPHYTEVIGKEESKGESGDCNASENYMTTARGLFPRFCNLNPLSGLKIEDKVQSSALHGMQTKPIAPHCETKKEHATSPYEGKNPVDPHSGLRLKGKNEVLDISEKSRHGIESHRRGCRKLLACESTQFEPSYGGPVVEKTLYVDSVHEVKPHSSSCSKEMKGLTDRGGNDFDTLRRDTDLIKNPSVDSSIGNSKHIDTVDVNVTIQPKSSESFDSTFLVCSEEFSNGMQIKMTNHSKNLDSEKQGLTKPGIQGSDFDKHFISTSRPEVVESKNTESKSVLSKTRKKSDSLFQNSEVDLKSERSVERVDQECTQGSTHNPSTMPRTEISDDGKIDLESQCLKKLGHQERPEAMYLQLPSLKAPSESWLSRTLPTISSRNISSRSINIVANICARNQIPKATSICPNKWENIVKSSNVQHGQLKFTEVINVVTFCLCIILCNNN</sequence>
<feature type="region of interest" description="Disordered" evidence="1">
    <location>
        <begin position="340"/>
        <end position="362"/>
    </location>
</feature>
<gene>
    <name evidence="2" type="ORF">LLUT_LOCUS23621</name>
</gene>
<name>A0AAV1XLA0_LUPLU</name>
<dbReference type="PANTHER" id="PTHR33671">
    <property type="entry name" value="N-METHYLTRANSFERASE, PUTATIVE (DUF688)-RELATED"/>
    <property type="match status" value="1"/>
</dbReference>
<accession>A0AAV1XLA0</accession>
<feature type="region of interest" description="Disordered" evidence="1">
    <location>
        <begin position="46"/>
        <end position="119"/>
    </location>
</feature>
<dbReference type="Pfam" id="PF05097">
    <property type="entry name" value="DUF688"/>
    <property type="match status" value="1"/>
</dbReference>
<comment type="caution">
    <text evidence="2">The sequence shown here is derived from an EMBL/GenBank/DDBJ whole genome shotgun (WGS) entry which is preliminary data.</text>
</comment>
<keyword evidence="3" id="KW-1185">Reference proteome</keyword>
<evidence type="ECO:0000256" key="1">
    <source>
        <dbReference type="SAM" id="MobiDB-lite"/>
    </source>
</evidence>
<dbReference type="AlphaFoldDB" id="A0AAV1XLA0"/>
<dbReference type="InterPro" id="IPR007789">
    <property type="entry name" value="DUF688"/>
</dbReference>